<dbReference type="AlphaFoldDB" id="A0A6J7AU02"/>
<dbReference type="InterPro" id="IPR036291">
    <property type="entry name" value="NAD(P)-bd_dom_sf"/>
</dbReference>
<evidence type="ECO:0000259" key="1">
    <source>
        <dbReference type="SMART" id="SM00829"/>
    </source>
</evidence>
<dbReference type="GO" id="GO:0016491">
    <property type="term" value="F:oxidoreductase activity"/>
    <property type="evidence" value="ECO:0007669"/>
    <property type="project" value="InterPro"/>
</dbReference>
<dbReference type="Gene3D" id="3.40.50.720">
    <property type="entry name" value="NAD(P)-binding Rossmann-like Domain"/>
    <property type="match status" value="1"/>
</dbReference>
<evidence type="ECO:0000313" key="2">
    <source>
        <dbReference type="EMBL" id="CAB4836491.1"/>
    </source>
</evidence>
<dbReference type="SMART" id="SM00829">
    <property type="entry name" value="PKS_ER"/>
    <property type="match status" value="1"/>
</dbReference>
<dbReference type="InterPro" id="IPR051397">
    <property type="entry name" value="Zn-ADH-like_protein"/>
</dbReference>
<dbReference type="PANTHER" id="PTHR43677:SF4">
    <property type="entry name" value="QUINONE OXIDOREDUCTASE-LIKE PROTEIN 2"/>
    <property type="match status" value="1"/>
</dbReference>
<dbReference type="SUPFAM" id="SSF50129">
    <property type="entry name" value="GroES-like"/>
    <property type="match status" value="1"/>
</dbReference>
<organism evidence="2">
    <name type="scientific">freshwater metagenome</name>
    <dbReference type="NCBI Taxonomy" id="449393"/>
    <lineage>
        <taxon>unclassified sequences</taxon>
        <taxon>metagenomes</taxon>
        <taxon>ecological metagenomes</taxon>
    </lineage>
</organism>
<dbReference type="InterPro" id="IPR011032">
    <property type="entry name" value="GroES-like_sf"/>
</dbReference>
<proteinExistence type="predicted"/>
<dbReference type="InterPro" id="IPR020843">
    <property type="entry name" value="ER"/>
</dbReference>
<dbReference type="CDD" id="cd08241">
    <property type="entry name" value="QOR1"/>
    <property type="match status" value="1"/>
</dbReference>
<sequence length="345" mass="35599">MRAVQVVQNGAPLDVIEVRDIAVPEVGPGEVLVAVSAASVNFGDIARTRGGVATVQMPPPFTLGMDVCGVVEAAGDGAESWIGRRVVAMAKQSFGGMAEFAVCAATGVFDAPPELDDLAAAGFLLPFHTSYVGLHRRARLQAGESLLVVGAASSVGTAAMQLGVVAGAKVIALAGGAAKGKYCTDLGASTSIDYLAEDLFDRVMAETDNRGADVVFDLVGGDLTETIWTCVAREGRYLPVGFNGEAAGGLSGKPLRKVSIGNFSVMGVMVSYSPGAGPMRRFGMNPLPPEVGTQVHAALRELLASGAITPMVGRRITMDQVGAALDDHENRRTQGRTVVDIAGSR</sequence>
<reference evidence="2" key="1">
    <citation type="submission" date="2020-05" db="EMBL/GenBank/DDBJ databases">
        <authorList>
            <person name="Chiriac C."/>
            <person name="Salcher M."/>
            <person name="Ghai R."/>
            <person name="Kavagutti S V."/>
        </authorList>
    </citation>
    <scope>NUCLEOTIDE SEQUENCE</scope>
</reference>
<dbReference type="Pfam" id="PF00107">
    <property type="entry name" value="ADH_zinc_N"/>
    <property type="match status" value="1"/>
</dbReference>
<protein>
    <submittedName>
        <fullName evidence="2">Unannotated protein</fullName>
    </submittedName>
</protein>
<dbReference type="SUPFAM" id="SSF51735">
    <property type="entry name" value="NAD(P)-binding Rossmann-fold domains"/>
    <property type="match status" value="1"/>
</dbReference>
<dbReference type="InterPro" id="IPR013149">
    <property type="entry name" value="ADH-like_C"/>
</dbReference>
<gene>
    <name evidence="2" type="ORF">UFOPK3139_02935</name>
</gene>
<dbReference type="InterPro" id="IPR013154">
    <property type="entry name" value="ADH-like_N"/>
</dbReference>
<dbReference type="Gene3D" id="3.90.180.10">
    <property type="entry name" value="Medium-chain alcohol dehydrogenases, catalytic domain"/>
    <property type="match status" value="1"/>
</dbReference>
<accession>A0A6J7AU02</accession>
<dbReference type="Pfam" id="PF08240">
    <property type="entry name" value="ADH_N"/>
    <property type="match status" value="1"/>
</dbReference>
<name>A0A6J7AU02_9ZZZZ</name>
<feature type="domain" description="Enoyl reductase (ER)" evidence="1">
    <location>
        <begin position="11"/>
        <end position="339"/>
    </location>
</feature>
<dbReference type="PANTHER" id="PTHR43677">
    <property type="entry name" value="SHORT-CHAIN DEHYDROGENASE/REDUCTASE"/>
    <property type="match status" value="1"/>
</dbReference>
<dbReference type="EMBL" id="CAFABA010000184">
    <property type="protein sequence ID" value="CAB4836491.1"/>
    <property type="molecule type" value="Genomic_DNA"/>
</dbReference>